<comment type="miscellaneous">
    <text evidence="14">Reaction proceeds by a ping-pong mechanism involving intermediate methylation of a conserved cysteine residue.</text>
</comment>
<evidence type="ECO:0000259" key="15">
    <source>
        <dbReference type="PROSITE" id="PS51918"/>
    </source>
</evidence>
<evidence type="ECO:0000256" key="10">
    <source>
        <dbReference type="ARBA" id="ARBA00022723"/>
    </source>
</evidence>
<dbReference type="SFLD" id="SFLDG01062">
    <property type="entry name" value="methyltransferase_(Class_A)"/>
    <property type="match status" value="1"/>
</dbReference>
<comment type="catalytic activity">
    <reaction evidence="14">
        <text>adenosine(2503) in 23S rRNA + 2 reduced [2Fe-2S]-[ferredoxin] + 2 S-adenosyl-L-methionine = 2-methyladenosine(2503) in 23S rRNA + 5'-deoxyadenosine + L-methionine + 2 oxidized [2Fe-2S]-[ferredoxin] + S-adenosyl-L-homocysteine</text>
        <dbReference type="Rhea" id="RHEA:42916"/>
        <dbReference type="Rhea" id="RHEA-COMP:10000"/>
        <dbReference type="Rhea" id="RHEA-COMP:10001"/>
        <dbReference type="Rhea" id="RHEA-COMP:10152"/>
        <dbReference type="Rhea" id="RHEA-COMP:10282"/>
        <dbReference type="ChEBI" id="CHEBI:17319"/>
        <dbReference type="ChEBI" id="CHEBI:33737"/>
        <dbReference type="ChEBI" id="CHEBI:33738"/>
        <dbReference type="ChEBI" id="CHEBI:57844"/>
        <dbReference type="ChEBI" id="CHEBI:57856"/>
        <dbReference type="ChEBI" id="CHEBI:59789"/>
        <dbReference type="ChEBI" id="CHEBI:74411"/>
        <dbReference type="ChEBI" id="CHEBI:74497"/>
        <dbReference type="EC" id="2.1.1.192"/>
    </reaction>
</comment>
<dbReference type="InterPro" id="IPR040072">
    <property type="entry name" value="Methyltransferase_A"/>
</dbReference>
<feature type="binding site" evidence="14">
    <location>
        <position position="117"/>
    </location>
    <ligand>
        <name>[4Fe-4S] cluster</name>
        <dbReference type="ChEBI" id="CHEBI:49883"/>
        <note>4Fe-4S-S-AdoMet</note>
    </ligand>
</feature>
<dbReference type="GO" id="GO:0019843">
    <property type="term" value="F:rRNA binding"/>
    <property type="evidence" value="ECO:0007669"/>
    <property type="project" value="UniProtKB-UniRule"/>
</dbReference>
<dbReference type="AlphaFoldDB" id="A0A9D1M4R6"/>
<dbReference type="Proteomes" id="UP000824107">
    <property type="component" value="Unassembled WGS sequence"/>
</dbReference>
<keyword evidence="5 14" id="KW-0698">rRNA processing</keyword>
<sequence>MTEKVELIGLNKAELDRLMADIGEKPFRAKQLYQWLYVQGAVSFDEMTNLSKDLRAKLADKFTITRPKIVAEQLSRDKTHKWLLEFADGQRIETVYIPEADRGSVCVSTQVGCAVGCTFCHTGSQKITRNLTAGEIVSQFMVVRDVYHEWPSTTGENRMVSNIVVMGMGEPLHNVDNVIKALQLLTDGDGIAISKRRVTLSTSGIVPNMQRIAEETGVKLAVSLHAPNNDKRSQIMPINKRYPIEDILQACQAYQKTVTSRFITFEYLMLDGINDSLDDARQLIDLMKKYKIGAKFNLIPFNPWPGCPYQPSSNNRVHAFSRELEKAGFAAPIRVARGQDILAACGQLKSKGSSMEH</sequence>
<accession>A0A9D1M4R6</accession>
<organism evidence="16 17">
    <name type="scientific">Candidatus Scatocola faecipullorum</name>
    <dbReference type="NCBI Taxonomy" id="2840917"/>
    <lineage>
        <taxon>Bacteria</taxon>
        <taxon>Pseudomonadati</taxon>
        <taxon>Pseudomonadota</taxon>
        <taxon>Alphaproteobacteria</taxon>
        <taxon>Rhodospirillales</taxon>
        <taxon>Rhodospirillaceae</taxon>
        <taxon>Rhodospirillaceae incertae sedis</taxon>
        <taxon>Candidatus Scatocola</taxon>
    </lineage>
</organism>
<feature type="active site" description="Proton acceptor" evidence="14">
    <location>
        <position position="93"/>
    </location>
</feature>
<evidence type="ECO:0000256" key="8">
    <source>
        <dbReference type="ARBA" id="ARBA00022691"/>
    </source>
</evidence>
<proteinExistence type="inferred from homology"/>
<evidence type="ECO:0000256" key="4">
    <source>
        <dbReference type="ARBA" id="ARBA00022490"/>
    </source>
</evidence>
<comment type="caution">
    <text evidence="16">The sequence shown here is derived from an EMBL/GenBank/DDBJ whole genome shotgun (WGS) entry which is preliminary data.</text>
</comment>
<feature type="binding site" evidence="14">
    <location>
        <begin position="169"/>
        <end position="170"/>
    </location>
    <ligand>
        <name>S-adenosyl-L-methionine</name>
        <dbReference type="ChEBI" id="CHEBI:59789"/>
    </ligand>
</feature>
<evidence type="ECO:0000256" key="5">
    <source>
        <dbReference type="ARBA" id="ARBA00022552"/>
    </source>
</evidence>
<dbReference type="GO" id="GO:0000049">
    <property type="term" value="F:tRNA binding"/>
    <property type="evidence" value="ECO:0007669"/>
    <property type="project" value="UniProtKB-UniRule"/>
</dbReference>
<keyword evidence="7 14" id="KW-0808">Transferase</keyword>
<comment type="caution">
    <text evidence="14">Lacks conserved residue(s) required for the propagation of feature annotation.</text>
</comment>
<dbReference type="InterPro" id="IPR027492">
    <property type="entry name" value="RNA_MTrfase_RlmN"/>
</dbReference>
<evidence type="ECO:0000256" key="13">
    <source>
        <dbReference type="ARBA" id="ARBA00023157"/>
    </source>
</evidence>
<evidence type="ECO:0000313" key="16">
    <source>
        <dbReference type="EMBL" id="HIU53552.1"/>
    </source>
</evidence>
<dbReference type="GO" id="GO:0005737">
    <property type="term" value="C:cytoplasm"/>
    <property type="evidence" value="ECO:0007669"/>
    <property type="project" value="UniProtKB-SubCell"/>
</dbReference>
<evidence type="ECO:0000256" key="3">
    <source>
        <dbReference type="ARBA" id="ARBA00022485"/>
    </source>
</evidence>
<evidence type="ECO:0000256" key="9">
    <source>
        <dbReference type="ARBA" id="ARBA00022694"/>
    </source>
</evidence>
<feature type="binding site" evidence="14">
    <location>
        <begin position="223"/>
        <end position="225"/>
    </location>
    <ligand>
        <name>S-adenosyl-L-methionine</name>
        <dbReference type="ChEBI" id="CHEBI:59789"/>
    </ligand>
</feature>
<evidence type="ECO:0000256" key="1">
    <source>
        <dbReference type="ARBA" id="ARBA00004496"/>
    </source>
</evidence>
<protein>
    <recommendedName>
        <fullName evidence="14">Dual-specificity RNA methyltransferase RlmN</fullName>
        <ecNumber evidence="14">2.1.1.192</ecNumber>
    </recommendedName>
    <alternativeName>
        <fullName evidence="14">23S rRNA (adenine(2503)-C(2))-methyltransferase</fullName>
    </alternativeName>
    <alternativeName>
        <fullName evidence="14">23S rRNA m2A2503 methyltransferase</fullName>
    </alternativeName>
    <alternativeName>
        <fullName evidence="14">Ribosomal RNA large subunit methyltransferase N</fullName>
    </alternativeName>
    <alternativeName>
        <fullName evidence="14">tRNA (adenine(37)-C(2))-methyltransferase</fullName>
    </alternativeName>
    <alternativeName>
        <fullName evidence="14">tRNA m2A37 methyltransferase</fullName>
    </alternativeName>
</protein>
<keyword evidence="12 14" id="KW-0411">Iron-sulfur</keyword>
<dbReference type="Pfam" id="PF04055">
    <property type="entry name" value="Radical_SAM"/>
    <property type="match status" value="1"/>
</dbReference>
<evidence type="ECO:0000256" key="14">
    <source>
        <dbReference type="HAMAP-Rule" id="MF_01849"/>
    </source>
</evidence>
<keyword evidence="8 14" id="KW-0949">S-adenosyl-L-methionine</keyword>
<dbReference type="PANTHER" id="PTHR30544:SF5">
    <property type="entry name" value="RADICAL SAM CORE DOMAIN-CONTAINING PROTEIN"/>
    <property type="match status" value="1"/>
</dbReference>
<feature type="binding site" evidence="14">
    <location>
        <position position="201"/>
    </location>
    <ligand>
        <name>S-adenosyl-L-methionine</name>
        <dbReference type="ChEBI" id="CHEBI:59789"/>
    </ligand>
</feature>
<dbReference type="SFLD" id="SFLDS00029">
    <property type="entry name" value="Radical_SAM"/>
    <property type="match status" value="1"/>
</dbReference>
<feature type="binding site" evidence="14">
    <location>
        <position position="113"/>
    </location>
    <ligand>
        <name>[4Fe-4S] cluster</name>
        <dbReference type="ChEBI" id="CHEBI:49883"/>
        <note>4Fe-4S-S-AdoMet</note>
    </ligand>
</feature>
<dbReference type="SUPFAM" id="SSF102114">
    <property type="entry name" value="Radical SAM enzymes"/>
    <property type="match status" value="1"/>
</dbReference>
<comment type="cofactor">
    <cofactor evidence="14">
        <name>[4Fe-4S] cluster</name>
        <dbReference type="ChEBI" id="CHEBI:49883"/>
    </cofactor>
    <text evidence="14">Binds 1 [4Fe-4S] cluster. The cluster is coordinated with 3 cysteines and an exchangeable S-adenosyl-L-methionine.</text>
</comment>
<comment type="subcellular location">
    <subcellularLocation>
        <location evidence="1 14">Cytoplasm</location>
    </subcellularLocation>
</comment>
<keyword evidence="3 14" id="KW-0004">4Fe-4S</keyword>
<keyword evidence="13 14" id="KW-1015">Disulfide bond</keyword>
<dbReference type="InterPro" id="IPR007197">
    <property type="entry name" value="rSAM"/>
</dbReference>
<dbReference type="GO" id="GO:0030488">
    <property type="term" value="P:tRNA methylation"/>
    <property type="evidence" value="ECO:0007669"/>
    <property type="project" value="UniProtKB-UniRule"/>
</dbReference>
<keyword evidence="4 14" id="KW-0963">Cytoplasm</keyword>
<name>A0A9D1M4R6_9PROT</name>
<dbReference type="NCBIfam" id="TIGR00048">
    <property type="entry name" value="rRNA_mod_RlmN"/>
    <property type="match status" value="1"/>
</dbReference>
<dbReference type="GO" id="GO:0051539">
    <property type="term" value="F:4 iron, 4 sulfur cluster binding"/>
    <property type="evidence" value="ECO:0007669"/>
    <property type="project" value="UniProtKB-UniRule"/>
</dbReference>
<keyword evidence="9 14" id="KW-0819">tRNA processing</keyword>
<dbReference type="SFLD" id="SFLDF00275">
    <property type="entry name" value="adenosine_C2_methyltransferase"/>
    <property type="match status" value="1"/>
</dbReference>
<keyword evidence="11 14" id="KW-0408">Iron</keyword>
<evidence type="ECO:0000313" key="17">
    <source>
        <dbReference type="Proteomes" id="UP000824107"/>
    </source>
</evidence>
<dbReference type="Gene3D" id="1.10.150.530">
    <property type="match status" value="1"/>
</dbReference>
<dbReference type="InterPro" id="IPR048641">
    <property type="entry name" value="RlmN_N"/>
</dbReference>
<dbReference type="GO" id="GO:0046872">
    <property type="term" value="F:metal ion binding"/>
    <property type="evidence" value="ECO:0007669"/>
    <property type="project" value="UniProtKB-KW"/>
</dbReference>
<dbReference type="GO" id="GO:0002935">
    <property type="term" value="F:tRNA (adenine(37)-C2)-methyltransferase activity"/>
    <property type="evidence" value="ECO:0007669"/>
    <property type="project" value="UniProtKB-UniRule"/>
</dbReference>
<evidence type="ECO:0000256" key="12">
    <source>
        <dbReference type="ARBA" id="ARBA00023014"/>
    </source>
</evidence>
<dbReference type="GO" id="GO:0070040">
    <property type="term" value="F:rRNA (adenine(2503)-C2-)-methyltransferase activity"/>
    <property type="evidence" value="ECO:0007669"/>
    <property type="project" value="UniProtKB-UniRule"/>
</dbReference>
<dbReference type="HAMAP" id="MF_01849">
    <property type="entry name" value="RNA_methyltr_RlmN"/>
    <property type="match status" value="1"/>
</dbReference>
<dbReference type="EMBL" id="DVNC01000037">
    <property type="protein sequence ID" value="HIU53552.1"/>
    <property type="molecule type" value="Genomic_DNA"/>
</dbReference>
<feature type="binding site" evidence="14">
    <location>
        <position position="302"/>
    </location>
    <ligand>
        <name>S-adenosyl-L-methionine</name>
        <dbReference type="ChEBI" id="CHEBI:59789"/>
    </ligand>
</feature>
<evidence type="ECO:0000256" key="2">
    <source>
        <dbReference type="ARBA" id="ARBA00007544"/>
    </source>
</evidence>
<dbReference type="InterPro" id="IPR004383">
    <property type="entry name" value="rRNA_lsu_MTrfase_RlmN/Cfr"/>
</dbReference>
<dbReference type="CDD" id="cd01335">
    <property type="entry name" value="Radical_SAM"/>
    <property type="match status" value="1"/>
</dbReference>
<dbReference type="EC" id="2.1.1.192" evidence="14"/>
<evidence type="ECO:0000256" key="7">
    <source>
        <dbReference type="ARBA" id="ARBA00022679"/>
    </source>
</evidence>
<dbReference type="PIRSF" id="PIRSF006004">
    <property type="entry name" value="CHP00048"/>
    <property type="match status" value="1"/>
</dbReference>
<evidence type="ECO:0000256" key="6">
    <source>
        <dbReference type="ARBA" id="ARBA00022603"/>
    </source>
</evidence>
<dbReference type="PANTHER" id="PTHR30544">
    <property type="entry name" value="23S RRNA METHYLTRANSFERASE"/>
    <property type="match status" value="1"/>
</dbReference>
<dbReference type="InterPro" id="IPR013785">
    <property type="entry name" value="Aldolase_TIM"/>
</dbReference>
<keyword evidence="10 14" id="KW-0479">Metal-binding</keyword>
<dbReference type="InterPro" id="IPR058240">
    <property type="entry name" value="rSAM_sf"/>
</dbReference>
<keyword evidence="6 14" id="KW-0489">Methyltransferase</keyword>
<evidence type="ECO:0000256" key="11">
    <source>
        <dbReference type="ARBA" id="ARBA00023004"/>
    </source>
</evidence>
<feature type="binding site" evidence="14">
    <location>
        <position position="120"/>
    </location>
    <ligand>
        <name>[4Fe-4S] cluster</name>
        <dbReference type="ChEBI" id="CHEBI:49883"/>
        <note>4Fe-4S-S-AdoMet</note>
    </ligand>
</feature>
<comment type="catalytic activity">
    <reaction evidence="14">
        <text>adenosine(37) in tRNA + 2 reduced [2Fe-2S]-[ferredoxin] + 2 S-adenosyl-L-methionine = 2-methyladenosine(37) in tRNA + 5'-deoxyadenosine + L-methionine + 2 oxidized [2Fe-2S]-[ferredoxin] + S-adenosyl-L-homocysteine</text>
        <dbReference type="Rhea" id="RHEA:43332"/>
        <dbReference type="Rhea" id="RHEA-COMP:10000"/>
        <dbReference type="Rhea" id="RHEA-COMP:10001"/>
        <dbReference type="Rhea" id="RHEA-COMP:10162"/>
        <dbReference type="Rhea" id="RHEA-COMP:10485"/>
        <dbReference type="ChEBI" id="CHEBI:17319"/>
        <dbReference type="ChEBI" id="CHEBI:33737"/>
        <dbReference type="ChEBI" id="CHEBI:33738"/>
        <dbReference type="ChEBI" id="CHEBI:57844"/>
        <dbReference type="ChEBI" id="CHEBI:57856"/>
        <dbReference type="ChEBI" id="CHEBI:59789"/>
        <dbReference type="ChEBI" id="CHEBI:74411"/>
        <dbReference type="ChEBI" id="CHEBI:74497"/>
        <dbReference type="EC" id="2.1.1.192"/>
    </reaction>
</comment>
<dbReference type="GO" id="GO:0070475">
    <property type="term" value="P:rRNA base methylation"/>
    <property type="evidence" value="ECO:0007669"/>
    <property type="project" value="UniProtKB-UniRule"/>
</dbReference>
<comment type="function">
    <text evidence="14">Specifically methylates position 2 of adenine 2503 in 23S rRNA and position 2 of adenine 37 in tRNAs. m2A2503 modification seems to play a crucial role in the proofreading step occurring at the peptidyl transferase center and thus would serve to optimize ribosomal fidelity.</text>
</comment>
<dbReference type="Pfam" id="PF21016">
    <property type="entry name" value="RlmN_N"/>
    <property type="match status" value="1"/>
</dbReference>
<dbReference type="PROSITE" id="PS51918">
    <property type="entry name" value="RADICAL_SAM"/>
    <property type="match status" value="1"/>
</dbReference>
<reference evidence="16" key="2">
    <citation type="journal article" date="2021" name="PeerJ">
        <title>Extensive microbial diversity within the chicken gut microbiome revealed by metagenomics and culture.</title>
        <authorList>
            <person name="Gilroy R."/>
            <person name="Ravi A."/>
            <person name="Getino M."/>
            <person name="Pursley I."/>
            <person name="Horton D.L."/>
            <person name="Alikhan N.F."/>
            <person name="Baker D."/>
            <person name="Gharbi K."/>
            <person name="Hall N."/>
            <person name="Watson M."/>
            <person name="Adriaenssens E.M."/>
            <person name="Foster-Nyarko E."/>
            <person name="Jarju S."/>
            <person name="Secka A."/>
            <person name="Antonio M."/>
            <person name="Oren A."/>
            <person name="Chaudhuri R.R."/>
            <person name="La Ragione R."/>
            <person name="Hildebrand F."/>
            <person name="Pallen M.J."/>
        </authorList>
    </citation>
    <scope>NUCLEOTIDE SEQUENCE</scope>
    <source>
        <strain evidence="16">ChiW3-316</strain>
    </source>
</reference>
<comment type="similarity">
    <text evidence="2 14">Belongs to the radical SAM superfamily. RlmN family.</text>
</comment>
<dbReference type="FunFam" id="3.20.20.70:FF:000014">
    <property type="entry name" value="Probable dual-specificity RNA methyltransferase RlmN"/>
    <property type="match status" value="1"/>
</dbReference>
<feature type="domain" description="Radical SAM core" evidence="15">
    <location>
        <begin position="99"/>
        <end position="342"/>
    </location>
</feature>
<gene>
    <name evidence="14 16" type="primary">rlmN</name>
    <name evidence="16" type="ORF">IAD20_05675</name>
</gene>
<dbReference type="FunFam" id="1.10.150.530:FF:000003">
    <property type="entry name" value="Dual-specificity RNA methyltransferase RlmN"/>
    <property type="match status" value="1"/>
</dbReference>
<dbReference type="Gene3D" id="3.20.20.70">
    <property type="entry name" value="Aldolase class I"/>
    <property type="match status" value="1"/>
</dbReference>
<feature type="active site" description="S-methylcysteine intermediate" evidence="14">
    <location>
        <position position="345"/>
    </location>
</feature>
<reference evidence="16" key="1">
    <citation type="submission" date="2020-10" db="EMBL/GenBank/DDBJ databases">
        <authorList>
            <person name="Gilroy R."/>
        </authorList>
    </citation>
    <scope>NUCLEOTIDE SEQUENCE</scope>
    <source>
        <strain evidence="16">ChiW3-316</strain>
    </source>
</reference>